<organism evidence="3 4">
    <name type="scientific">Roseospira visakhapatnamensis</name>
    <dbReference type="NCBI Taxonomy" id="390880"/>
    <lineage>
        <taxon>Bacteria</taxon>
        <taxon>Pseudomonadati</taxon>
        <taxon>Pseudomonadota</taxon>
        <taxon>Alphaproteobacteria</taxon>
        <taxon>Rhodospirillales</taxon>
        <taxon>Rhodospirillaceae</taxon>
        <taxon>Roseospira</taxon>
    </lineage>
</organism>
<keyword evidence="4" id="KW-1185">Reference proteome</keyword>
<dbReference type="PRINTS" id="PR00081">
    <property type="entry name" value="GDHRDH"/>
</dbReference>
<dbReference type="SUPFAM" id="SSF51735">
    <property type="entry name" value="NAD(P)-binding Rossmann-fold domains"/>
    <property type="match status" value="1"/>
</dbReference>
<proteinExistence type="inferred from homology"/>
<evidence type="ECO:0000256" key="1">
    <source>
        <dbReference type="ARBA" id="ARBA00006484"/>
    </source>
</evidence>
<name>A0A7W6RCF6_9PROT</name>
<dbReference type="Gene3D" id="3.40.50.720">
    <property type="entry name" value="NAD(P)-binding Rossmann-like Domain"/>
    <property type="match status" value="1"/>
</dbReference>
<evidence type="ECO:0000313" key="4">
    <source>
        <dbReference type="Proteomes" id="UP000554286"/>
    </source>
</evidence>
<dbReference type="GO" id="GO:0016491">
    <property type="term" value="F:oxidoreductase activity"/>
    <property type="evidence" value="ECO:0007669"/>
    <property type="project" value="UniProtKB-KW"/>
</dbReference>
<dbReference type="InterPro" id="IPR020904">
    <property type="entry name" value="Sc_DH/Rdtase_CS"/>
</dbReference>
<evidence type="ECO:0000313" key="3">
    <source>
        <dbReference type="EMBL" id="MBB4265867.1"/>
    </source>
</evidence>
<evidence type="ECO:0000256" key="2">
    <source>
        <dbReference type="ARBA" id="ARBA00023002"/>
    </source>
</evidence>
<dbReference type="PANTHER" id="PTHR43639:SF1">
    <property type="entry name" value="SHORT-CHAIN DEHYDROGENASE_REDUCTASE FAMILY PROTEIN"/>
    <property type="match status" value="1"/>
</dbReference>
<dbReference type="Proteomes" id="UP000554286">
    <property type="component" value="Unassembled WGS sequence"/>
</dbReference>
<dbReference type="NCBIfam" id="NF006597">
    <property type="entry name" value="PRK09134.1"/>
    <property type="match status" value="1"/>
</dbReference>
<dbReference type="RefSeq" id="WP_184043664.1">
    <property type="nucleotide sequence ID" value="NZ_JACIGK010000009.1"/>
</dbReference>
<protein>
    <submittedName>
        <fullName evidence="3">NAD(P)-dependent dehydrogenase (Short-subunit alcohol dehydrogenase family)</fullName>
    </submittedName>
</protein>
<dbReference type="EMBL" id="JACIGK010000009">
    <property type="protein sequence ID" value="MBB4265867.1"/>
    <property type="molecule type" value="Genomic_DNA"/>
</dbReference>
<comment type="similarity">
    <text evidence="1">Belongs to the short-chain dehydrogenases/reductases (SDR) family.</text>
</comment>
<dbReference type="InterPro" id="IPR036291">
    <property type="entry name" value="NAD(P)-bd_dom_sf"/>
</dbReference>
<gene>
    <name evidence="3" type="ORF">GGD89_001492</name>
</gene>
<keyword evidence="2" id="KW-0560">Oxidoreductase</keyword>
<reference evidence="3 4" key="1">
    <citation type="submission" date="2020-08" db="EMBL/GenBank/DDBJ databases">
        <title>Genome sequencing of Purple Non-Sulfur Bacteria from various extreme environments.</title>
        <authorList>
            <person name="Mayer M."/>
        </authorList>
    </citation>
    <scope>NUCLEOTIDE SEQUENCE [LARGE SCALE GENOMIC DNA]</scope>
    <source>
        <strain evidence="3 4">JA131</strain>
    </source>
</reference>
<dbReference type="AlphaFoldDB" id="A0A7W6RCF6"/>
<dbReference type="PANTHER" id="PTHR43639">
    <property type="entry name" value="OXIDOREDUCTASE, SHORT-CHAIN DEHYDROGENASE/REDUCTASE FAMILY (AFU_ORTHOLOGUE AFUA_5G02870)"/>
    <property type="match status" value="1"/>
</dbReference>
<accession>A0A7W6RCF6</accession>
<dbReference type="Pfam" id="PF13561">
    <property type="entry name" value="adh_short_C2"/>
    <property type="match status" value="1"/>
</dbReference>
<comment type="caution">
    <text evidence="3">The sequence shown here is derived from an EMBL/GenBank/DDBJ whole genome shotgun (WGS) entry which is preliminary data.</text>
</comment>
<dbReference type="InterPro" id="IPR002347">
    <property type="entry name" value="SDR_fam"/>
</dbReference>
<dbReference type="PROSITE" id="PS00061">
    <property type="entry name" value="ADH_SHORT"/>
    <property type="match status" value="1"/>
</dbReference>
<dbReference type="PRINTS" id="PR00080">
    <property type="entry name" value="SDRFAMILY"/>
</dbReference>
<sequence>MTDASPPSPADASADVLSAGWPVPAGIPRHALVTGAGRRLGRALALDLAEAGFAVAVHHRGAADEAEAVRREIVGRGGRAVTLRADLSVEAETAPLVARAAAALGGAVGVLVNNASTFEYDAWDTVTRESWDGHVEPNLRAPFVLTQAMARALPAEAEGAVLNLIDQRVWSLTPHFVSYSVSKAGLWALTQSLALALAPRIRVNAIGPGPALPSPRQTQAHFDAQCAALPLRRGTSPDEIRRAARFLLAAPSVTGQMLALDGGQHLAWAWPPADTLAMPPQE</sequence>